<sequence length="1279" mass="134349">MLGGGHWTTVLTNLGFLNSRNFLKSVGGCTAMSGKGSGGGSSGTDSGGTDSGGTDSGDDSSRATRRARILAQRRETVRAAVAAEAARRKAAAEAAAERAALAEASAAEASEAAESELQQRYTELNPEASPGSPSSRARRLARLHENSVEREGAMVTVAQWILTCFPPSGEGASSGGSAGAGSASPSRSVTEENSPSQDIAARSTTLEAPPRPSHDTSDAHRHETTGTVHVLASDCLVGGQNAATEEGVQCPDVSISRTSQSPCLSSADSVTDRSGVTAMELWPSESSLRQDIGSVSRQLGAIAESRGDDSAGSTSVRTLPGSTPCCGEATREPFESPHGAGLRDAHACGARSLDQNDGGVQQSGETLGNSDVGNNYVSSDQRQEGKRERGFIKRRKTGESDDDDNDDDDENSAMRQSKKARLAKTDSVPSLQGSGGVDRSDGAALCAPSATTTERNFAGSTTSGPSTATEYNSIERVRSTMGQGPDSTLMPSICWENLFVFNESYIRMMRWLLPDRHRVYHNFLYGPGCDEVVDPNAAIRELDDVVKPRKRRLARDNELELVWKNCRDYDLYVRRRYDGNDCRRPSSGRGQAGSSSERAGSSSELAGSSSERAGSSSERAGSSSERAGSSSERAGSSSERAGSSSERAGSSSELSDGFYERSMIMFWHLLIPEPIDNIRDETEQFALIRRRALLLNELLCRFRLIEANRRNMARGRDGNPSCRENGGVSRDANLSEGENDSKGKVNNNMPNSDKDVNVRDGGVSCREGCSAVGVHSLGQAAGSVRQSALPSGRDGDGENSLPSRRGSDGENTGGRDHVGYSVENDLFSERDGNKENVLPSDEDTGTRENAFPSGRDSDGTCESALPNGRDRNGTGENDFPSRRNVSCAEENNLPPGQDDSGVEDDYLPNRVDGSAAHTSFGATGNADGGTRSSGPASEVYPMRNINKLRAVVRTGGRSRVLMRDRIALAVRLTELNEDNLAALNYRIVTGRTRALWTLDMAAARRKWDVYLRYNPAPADQPRTRSVLEEYLGPGFRRFDTSPSGGGAAVASAAADGGGGATGGGGGAAAAAAGGGDVNGGGASAREGRSDGGGGRRRWRRRRRGRPTDCGCGGGCARCQQEPGLGSSAADLGESCHGDEDAVGEEEDERSSVCSLLFSSVESRTSACYDDPEVACSCCEHNHGGGGYSESDSGSDESVSDDSEDNEVDEGEANFVAAIDACILADIAVAYAAGRDSACECRDAAAGDDRNDEAGENSGDDSEDAAGEDSDDNNNGAAAG</sequence>
<evidence type="ECO:0000313" key="3">
    <source>
        <dbReference type="RefSeq" id="XP_035825980.1"/>
    </source>
</evidence>
<feature type="compositionally biased region" description="Low complexity" evidence="1">
    <location>
        <begin position="587"/>
        <end position="654"/>
    </location>
</feature>
<feature type="compositionally biased region" description="Basic and acidic residues" evidence="1">
    <location>
        <begin position="805"/>
        <end position="818"/>
    </location>
</feature>
<feature type="compositionally biased region" description="Basic and acidic residues" evidence="1">
    <location>
        <begin position="329"/>
        <end position="346"/>
    </location>
</feature>
<name>A0ABM1VU88_APLCA</name>
<feature type="region of interest" description="Disordered" evidence="1">
    <location>
        <begin position="170"/>
        <end position="222"/>
    </location>
</feature>
<keyword evidence="2" id="KW-1185">Reference proteome</keyword>
<feature type="region of interest" description="Disordered" evidence="1">
    <location>
        <begin position="1241"/>
        <end position="1279"/>
    </location>
</feature>
<feature type="region of interest" description="Disordered" evidence="1">
    <location>
        <begin position="1184"/>
        <end position="1208"/>
    </location>
</feature>
<feature type="region of interest" description="Disordered" evidence="1">
    <location>
        <begin position="1129"/>
        <end position="1148"/>
    </location>
</feature>
<feature type="compositionally biased region" description="Basic residues" evidence="1">
    <location>
        <begin position="1094"/>
        <end position="1104"/>
    </location>
</feature>
<evidence type="ECO:0000256" key="1">
    <source>
        <dbReference type="SAM" id="MobiDB-lite"/>
    </source>
</evidence>
<evidence type="ECO:0000313" key="2">
    <source>
        <dbReference type="Proteomes" id="UP000694888"/>
    </source>
</evidence>
<dbReference type="RefSeq" id="XP_035825980.1">
    <property type="nucleotide sequence ID" value="XM_035970087.1"/>
</dbReference>
<feature type="region of interest" description="Disordered" evidence="1">
    <location>
        <begin position="33"/>
        <end position="71"/>
    </location>
</feature>
<organism evidence="2 3">
    <name type="scientific">Aplysia californica</name>
    <name type="common">California sea hare</name>
    <dbReference type="NCBI Taxonomy" id="6500"/>
    <lineage>
        <taxon>Eukaryota</taxon>
        <taxon>Metazoa</taxon>
        <taxon>Spiralia</taxon>
        <taxon>Lophotrochozoa</taxon>
        <taxon>Mollusca</taxon>
        <taxon>Gastropoda</taxon>
        <taxon>Heterobranchia</taxon>
        <taxon>Euthyneura</taxon>
        <taxon>Tectipleura</taxon>
        <taxon>Aplysiida</taxon>
        <taxon>Aplysioidea</taxon>
        <taxon>Aplysiidae</taxon>
        <taxon>Aplysia</taxon>
    </lineage>
</organism>
<feature type="compositionally biased region" description="Gly residues" evidence="1">
    <location>
        <begin position="35"/>
        <end position="55"/>
    </location>
</feature>
<feature type="compositionally biased region" description="Basic and acidic residues" evidence="1">
    <location>
        <begin position="381"/>
        <end position="391"/>
    </location>
</feature>
<feature type="compositionally biased region" description="Polar residues" evidence="1">
    <location>
        <begin position="353"/>
        <end position="380"/>
    </location>
</feature>
<dbReference type="GeneID" id="101845244"/>
<feature type="region of interest" description="Disordered" evidence="1">
    <location>
        <begin position="299"/>
        <end position="444"/>
    </location>
</feature>
<feature type="compositionally biased region" description="Basic and acidic residues" evidence="1">
    <location>
        <begin position="212"/>
        <end position="222"/>
    </location>
</feature>
<feature type="region of interest" description="Disordered" evidence="1">
    <location>
        <begin position="582"/>
        <end position="654"/>
    </location>
</feature>
<feature type="non-terminal residue" evidence="3">
    <location>
        <position position="1279"/>
    </location>
</feature>
<proteinExistence type="predicted"/>
<feature type="compositionally biased region" description="Acidic residues" evidence="1">
    <location>
        <begin position="400"/>
        <end position="411"/>
    </location>
</feature>
<dbReference type="Proteomes" id="UP000694888">
    <property type="component" value="Unplaced"/>
</dbReference>
<feature type="region of interest" description="Disordered" evidence="1">
    <location>
        <begin position="110"/>
        <end position="138"/>
    </location>
</feature>
<feature type="compositionally biased region" description="Acidic residues" evidence="1">
    <location>
        <begin position="1192"/>
        <end position="1208"/>
    </location>
</feature>
<accession>A0ABM1VU88</accession>
<feature type="compositionally biased region" description="Basic and acidic residues" evidence="1">
    <location>
        <begin position="1241"/>
        <end position="1252"/>
    </location>
</feature>
<gene>
    <name evidence="3" type="primary">LOC101845244</name>
</gene>
<protein>
    <submittedName>
        <fullName evidence="3">Uncharacterized protein LOC101845244</fullName>
    </submittedName>
</protein>
<feature type="compositionally biased region" description="Gly residues" evidence="1">
    <location>
        <begin position="1055"/>
        <end position="1082"/>
    </location>
</feature>
<feature type="region of interest" description="Disordered" evidence="1">
    <location>
        <begin position="780"/>
        <end position="938"/>
    </location>
</feature>
<feature type="compositionally biased region" description="Acidic residues" evidence="1">
    <location>
        <begin position="1253"/>
        <end position="1271"/>
    </location>
</feature>
<feature type="region of interest" description="Disordered" evidence="1">
    <location>
        <begin position="1041"/>
        <end position="1111"/>
    </location>
</feature>
<feature type="region of interest" description="Disordered" evidence="1">
    <location>
        <begin position="713"/>
        <end position="759"/>
    </location>
</feature>
<feature type="compositionally biased region" description="Polar residues" evidence="1">
    <location>
        <begin position="187"/>
        <end position="206"/>
    </location>
</feature>
<reference evidence="3" key="1">
    <citation type="submission" date="2025-08" db="UniProtKB">
        <authorList>
            <consortium name="RefSeq"/>
        </authorList>
    </citation>
    <scope>IDENTIFICATION</scope>
</reference>
<feature type="compositionally biased region" description="Polar residues" evidence="1">
    <location>
        <begin position="311"/>
        <end position="321"/>
    </location>
</feature>